<evidence type="ECO:0000313" key="2">
    <source>
        <dbReference type="EMBL" id="PBK82287.1"/>
    </source>
</evidence>
<sequence length="116" mass="13140">MYIFRQRFDPKLVGFAHSFVLARGLTYLYAPIHFEYMNIRVLLMPPSYLSIRWISRTNCSHTLHTSPIPMPSAHSFSQRNASSITQLVIFFGETPLSPLAPTRNANQPSFPSIVGA</sequence>
<reference evidence="3" key="1">
    <citation type="journal article" date="2017" name="Nat. Ecol. Evol.">
        <title>Genome expansion and lineage-specific genetic innovations in the forest pathogenic fungi Armillaria.</title>
        <authorList>
            <person name="Sipos G."/>
            <person name="Prasanna A.N."/>
            <person name="Walter M.C."/>
            <person name="O'Connor E."/>
            <person name="Balint B."/>
            <person name="Krizsan K."/>
            <person name="Kiss B."/>
            <person name="Hess J."/>
            <person name="Varga T."/>
            <person name="Slot J."/>
            <person name="Riley R."/>
            <person name="Boka B."/>
            <person name="Rigling D."/>
            <person name="Barry K."/>
            <person name="Lee J."/>
            <person name="Mihaltcheva S."/>
            <person name="LaButti K."/>
            <person name="Lipzen A."/>
            <person name="Waldron R."/>
            <person name="Moloney N.M."/>
            <person name="Sperisen C."/>
            <person name="Kredics L."/>
            <person name="Vagvoelgyi C."/>
            <person name="Patrignani A."/>
            <person name="Fitzpatrick D."/>
            <person name="Nagy I."/>
            <person name="Doyle S."/>
            <person name="Anderson J.B."/>
            <person name="Grigoriev I.V."/>
            <person name="Gueldener U."/>
            <person name="Muensterkoetter M."/>
            <person name="Nagy L.G."/>
        </authorList>
    </citation>
    <scope>NUCLEOTIDE SEQUENCE [LARGE SCALE GENOMIC DNA]</scope>
    <source>
        <strain evidence="3">Ar21-2</strain>
    </source>
</reference>
<gene>
    <name evidence="2" type="ORF">ARMGADRAFT_1019739</name>
</gene>
<evidence type="ECO:0000313" key="3">
    <source>
        <dbReference type="Proteomes" id="UP000217790"/>
    </source>
</evidence>
<dbReference type="Proteomes" id="UP000217790">
    <property type="component" value="Unassembled WGS sequence"/>
</dbReference>
<name>A0A2H3CZU7_ARMGA</name>
<dbReference type="AlphaFoldDB" id="A0A2H3CZU7"/>
<accession>A0A2H3CZU7</accession>
<keyword evidence="3" id="KW-1185">Reference proteome</keyword>
<keyword evidence="1" id="KW-1133">Transmembrane helix</keyword>
<protein>
    <submittedName>
        <fullName evidence="2">Uncharacterized protein</fullName>
    </submittedName>
</protein>
<proteinExistence type="predicted"/>
<keyword evidence="1" id="KW-0812">Transmembrane</keyword>
<feature type="transmembrane region" description="Helical" evidence="1">
    <location>
        <begin position="12"/>
        <end position="30"/>
    </location>
</feature>
<organism evidence="2 3">
    <name type="scientific">Armillaria gallica</name>
    <name type="common">Bulbous honey fungus</name>
    <name type="synonym">Armillaria bulbosa</name>
    <dbReference type="NCBI Taxonomy" id="47427"/>
    <lineage>
        <taxon>Eukaryota</taxon>
        <taxon>Fungi</taxon>
        <taxon>Dikarya</taxon>
        <taxon>Basidiomycota</taxon>
        <taxon>Agaricomycotina</taxon>
        <taxon>Agaricomycetes</taxon>
        <taxon>Agaricomycetidae</taxon>
        <taxon>Agaricales</taxon>
        <taxon>Marasmiineae</taxon>
        <taxon>Physalacriaceae</taxon>
        <taxon>Armillaria</taxon>
    </lineage>
</organism>
<dbReference type="InParanoid" id="A0A2H3CZU7"/>
<dbReference type="EMBL" id="KZ293719">
    <property type="protein sequence ID" value="PBK82287.1"/>
    <property type="molecule type" value="Genomic_DNA"/>
</dbReference>
<keyword evidence="1" id="KW-0472">Membrane</keyword>
<evidence type="ECO:0000256" key="1">
    <source>
        <dbReference type="SAM" id="Phobius"/>
    </source>
</evidence>